<feature type="signal peptide" evidence="1">
    <location>
        <begin position="1"/>
        <end position="24"/>
    </location>
</feature>
<keyword evidence="3" id="KW-1185">Reference proteome</keyword>
<dbReference type="PROSITE" id="PS51257">
    <property type="entry name" value="PROKAR_LIPOPROTEIN"/>
    <property type="match status" value="1"/>
</dbReference>
<evidence type="ECO:0000256" key="1">
    <source>
        <dbReference type="SAM" id="SignalP"/>
    </source>
</evidence>
<evidence type="ECO:0000313" key="2">
    <source>
        <dbReference type="EMBL" id="TCL45124.1"/>
    </source>
</evidence>
<accession>A0A9X8UL31</accession>
<feature type="chain" id="PRO_5040897977" description="GLUG domain-containing protein" evidence="1">
    <location>
        <begin position="25"/>
        <end position="424"/>
    </location>
</feature>
<name>A0A9X8UL31_9FIRM</name>
<reference evidence="2 3" key="1">
    <citation type="submission" date="2019-03" db="EMBL/GenBank/DDBJ databases">
        <title>Genomic Encyclopedia of Type Strains, Phase IV (KMG-IV): sequencing the most valuable type-strain genomes for metagenomic binning, comparative biology and taxonomic classification.</title>
        <authorList>
            <person name="Goeker M."/>
        </authorList>
    </citation>
    <scope>NUCLEOTIDE SEQUENCE [LARGE SCALE GENOMIC DNA]</scope>
    <source>
        <strain evidence="2 3">DSM 100433</strain>
    </source>
</reference>
<dbReference type="AlphaFoldDB" id="A0A9X8UL31"/>
<evidence type="ECO:0008006" key="4">
    <source>
        <dbReference type="Google" id="ProtNLM"/>
    </source>
</evidence>
<sequence>MKKLRTALPAMVLLACALALSANAQGAAFERNPNGAGWGISVPFSPDSRADYTFELYLGSSTADALPENLLDRKEGVTASPVFLEAYGFDPSIPGTVLWLRVSASVDPRRQGLDTPGMREQKITLPGGCGCTGLSTYEQPFYYGDGTEKNPFLVSTPQQLQHLNNGRHLQQGQYFLQTCDIDLRGYDSDGDPANGNWRPIGYTVYPYDSGYFTGHYDGNGHLVKNMSFHLTLEENTAGLFGAIQNSTVKNLGVASGETLSASDIGGLVGAATNSKISCCYTDVEISGSITAPICGSMAGSLFSSTMENCYSLGEISLSQYAGGLVGVLWDGPNTVRCCYSLSALQGATAAGGIAGLQRGSYTMDGCYWLAGPLYAEGSGGVTPSGNYRLASLSDFESGEPFPGWDTGVWQFEAGKAPQLRVFLR</sequence>
<dbReference type="RefSeq" id="WP_132083431.1">
    <property type="nucleotide sequence ID" value="NZ_SLUK01000001.1"/>
</dbReference>
<gene>
    <name evidence="2" type="ORF">EDD78_101102</name>
</gene>
<proteinExistence type="predicted"/>
<evidence type="ECO:0000313" key="3">
    <source>
        <dbReference type="Proteomes" id="UP000294682"/>
    </source>
</evidence>
<dbReference type="Gene3D" id="2.160.20.110">
    <property type="match status" value="1"/>
</dbReference>
<dbReference type="Proteomes" id="UP000294682">
    <property type="component" value="Unassembled WGS sequence"/>
</dbReference>
<protein>
    <recommendedName>
        <fullName evidence="4">GLUG domain-containing protein</fullName>
    </recommendedName>
</protein>
<keyword evidence="1" id="KW-0732">Signal</keyword>
<organism evidence="2 3">
    <name type="scientific">Harryflintia acetispora</name>
    <dbReference type="NCBI Taxonomy" id="1849041"/>
    <lineage>
        <taxon>Bacteria</taxon>
        <taxon>Bacillati</taxon>
        <taxon>Bacillota</taxon>
        <taxon>Clostridia</taxon>
        <taxon>Eubacteriales</taxon>
        <taxon>Oscillospiraceae</taxon>
        <taxon>Harryflintia</taxon>
    </lineage>
</organism>
<dbReference type="EMBL" id="SLUK01000001">
    <property type="protein sequence ID" value="TCL45124.1"/>
    <property type="molecule type" value="Genomic_DNA"/>
</dbReference>
<comment type="caution">
    <text evidence="2">The sequence shown here is derived from an EMBL/GenBank/DDBJ whole genome shotgun (WGS) entry which is preliminary data.</text>
</comment>